<sequence>MDNSLYAVLTGDIVKSSRMSPADLKRLPEALTTIFQSIDPICKPAGFATRFSIFRGDSFQLICEPACALKAWLIIRTGLRSTYPAPLSRSVDARIGIAVGKVNHVAGNITESSGEVFNLSGRLLETLKAPRLTGFVSENREINRNLNAGLMLAEDILRRWTTSQCRIVPLLLQSLNQSEIAKVTKTRQPTVTAKINAMGWNAVEHWMDYYVALSNESGSFTNP</sequence>
<dbReference type="Proteomes" id="UP000053091">
    <property type="component" value="Unassembled WGS sequence"/>
</dbReference>
<dbReference type="EMBL" id="DF968183">
    <property type="protein sequence ID" value="GAP45181.1"/>
    <property type="molecule type" value="Genomic_DNA"/>
</dbReference>
<accession>A0A0S7BX61</accession>
<reference evidence="1" key="1">
    <citation type="journal article" date="2015" name="Genome Announc.">
        <title>Draft Genome Sequence of Bacteroidales Strain TBC1, a Novel Isolate from a Methanogenic Wastewater Treatment System.</title>
        <authorList>
            <person name="Tourlousse D.M."/>
            <person name="Matsuura N."/>
            <person name="Sun L."/>
            <person name="Toyonaga M."/>
            <person name="Kuroda K."/>
            <person name="Ohashi A."/>
            <person name="Cruz R."/>
            <person name="Yamaguchi T."/>
            <person name="Sekiguchi Y."/>
        </authorList>
    </citation>
    <scope>NUCLEOTIDE SEQUENCE [LARGE SCALE GENOMIC DNA]</scope>
    <source>
        <strain evidence="1">TBC1</strain>
    </source>
</reference>
<dbReference type="OrthoDB" id="7064118at2"/>
<evidence type="ECO:0000313" key="1">
    <source>
        <dbReference type="EMBL" id="GAP45181.1"/>
    </source>
</evidence>
<proteinExistence type="predicted"/>
<name>A0A0S7BX61_9BACT</name>
<organism evidence="1">
    <name type="scientific">Lentimicrobium saccharophilum</name>
    <dbReference type="NCBI Taxonomy" id="1678841"/>
    <lineage>
        <taxon>Bacteria</taxon>
        <taxon>Pseudomonadati</taxon>
        <taxon>Bacteroidota</taxon>
        <taxon>Bacteroidia</taxon>
        <taxon>Bacteroidales</taxon>
        <taxon>Lentimicrobiaceae</taxon>
        <taxon>Lentimicrobium</taxon>
    </lineage>
</organism>
<evidence type="ECO:0000313" key="2">
    <source>
        <dbReference type="Proteomes" id="UP000053091"/>
    </source>
</evidence>
<keyword evidence="2" id="KW-1185">Reference proteome</keyword>
<dbReference type="RefSeq" id="WP_062045352.1">
    <property type="nucleotide sequence ID" value="NZ_DF968183.1"/>
</dbReference>
<gene>
    <name evidence="1" type="ORF">TBC1_121002</name>
</gene>
<dbReference type="STRING" id="1678841.TBC1_121002"/>
<protein>
    <submittedName>
        <fullName evidence="1">Uncharacterized protein</fullName>
    </submittedName>
</protein>
<dbReference type="AlphaFoldDB" id="A0A0S7BX61"/>